<protein>
    <submittedName>
        <fullName evidence="1">Uncharacterized protein</fullName>
    </submittedName>
</protein>
<sequence>MIHATSPSSTLCVPPFASHLPPTLQEGYNFSDSTIIAIAALESDGRVPAAFNAF</sequence>
<comment type="caution">
    <text evidence="1">The sequence shown here is derived from an EMBL/GenBank/DDBJ whole genome shotgun (WGS) entry which is preliminary data.</text>
</comment>
<dbReference type="EMBL" id="CAOQHR010000013">
    <property type="protein sequence ID" value="CAI6342367.1"/>
    <property type="molecule type" value="Genomic_DNA"/>
</dbReference>
<name>A0A9W4XZE8_9PLEO</name>
<evidence type="ECO:0000313" key="2">
    <source>
        <dbReference type="Proteomes" id="UP001152607"/>
    </source>
</evidence>
<organism evidence="1 2">
    <name type="scientific">Periconia digitata</name>
    <dbReference type="NCBI Taxonomy" id="1303443"/>
    <lineage>
        <taxon>Eukaryota</taxon>
        <taxon>Fungi</taxon>
        <taxon>Dikarya</taxon>
        <taxon>Ascomycota</taxon>
        <taxon>Pezizomycotina</taxon>
        <taxon>Dothideomycetes</taxon>
        <taxon>Pleosporomycetidae</taxon>
        <taxon>Pleosporales</taxon>
        <taxon>Massarineae</taxon>
        <taxon>Periconiaceae</taxon>
        <taxon>Periconia</taxon>
    </lineage>
</organism>
<proteinExistence type="predicted"/>
<dbReference type="AlphaFoldDB" id="A0A9W4XZE8"/>
<dbReference type="Proteomes" id="UP001152607">
    <property type="component" value="Unassembled WGS sequence"/>
</dbReference>
<accession>A0A9W4XZE8</accession>
<reference evidence="1" key="1">
    <citation type="submission" date="2023-01" db="EMBL/GenBank/DDBJ databases">
        <authorList>
            <person name="Van Ghelder C."/>
            <person name="Rancurel C."/>
        </authorList>
    </citation>
    <scope>NUCLEOTIDE SEQUENCE</scope>
    <source>
        <strain evidence="1">CNCM I-4278</strain>
    </source>
</reference>
<keyword evidence="2" id="KW-1185">Reference proteome</keyword>
<gene>
    <name evidence="1" type="ORF">PDIGIT_LOCUS15573</name>
</gene>
<evidence type="ECO:0000313" key="1">
    <source>
        <dbReference type="EMBL" id="CAI6342367.1"/>
    </source>
</evidence>